<dbReference type="InterPro" id="IPR037465">
    <property type="entry name" value="YlxR"/>
</dbReference>
<name>A0A6B8M2S4_9HYPH</name>
<dbReference type="NCBIfam" id="NF006622">
    <property type="entry name" value="PRK09190.1"/>
    <property type="match status" value="1"/>
</dbReference>
<dbReference type="Gene3D" id="3.30.1230.10">
    <property type="entry name" value="YlxR-like"/>
    <property type="match status" value="1"/>
</dbReference>
<dbReference type="Proteomes" id="UP000422569">
    <property type="component" value="Chromosome"/>
</dbReference>
<dbReference type="Pfam" id="PF04296">
    <property type="entry name" value="YlxR"/>
    <property type="match status" value="1"/>
</dbReference>
<dbReference type="InterPro" id="IPR035931">
    <property type="entry name" value="YlxR-like_sf"/>
</dbReference>
<evidence type="ECO:0000313" key="3">
    <source>
        <dbReference type="EMBL" id="QGM96616.1"/>
    </source>
</evidence>
<dbReference type="InterPro" id="IPR029064">
    <property type="entry name" value="Ribosomal_eL30-like_sf"/>
</dbReference>
<dbReference type="CDD" id="cd00279">
    <property type="entry name" value="YlxR"/>
    <property type="match status" value="1"/>
</dbReference>
<dbReference type="AlphaFoldDB" id="A0A6B8M2S4"/>
<sequence length="250" mass="26591">MVAALASKERESERTCIVTRRREPPEAMIRFVRGPDGVIAPDIRARLPGRGVWVGARAELVAEAAKKRIFAKSLKEQVEAPAQLAQDVDRLLEADCLQMLALANKAGAVTAGFNKVADQLAKSAAAILIEAADGGADGKRKLRQSARRADAGNRQENDGVPPIVGLFTSSQLDLALGRTNVIHAALASGGAGMSFLSRCRRLAAYRGVTLDGAPLAAQMMRDEEPDAGERPEETVNAIGSEAAEDRKLDE</sequence>
<dbReference type="KEGG" id="mpar:F7D14_03360"/>
<dbReference type="EMBL" id="CP044331">
    <property type="protein sequence ID" value="QGM96616.1"/>
    <property type="molecule type" value="Genomic_DNA"/>
</dbReference>
<dbReference type="SUPFAM" id="SSF64376">
    <property type="entry name" value="YlxR-like"/>
    <property type="match status" value="1"/>
</dbReference>
<dbReference type="InterPro" id="IPR007393">
    <property type="entry name" value="YlxR_dom"/>
</dbReference>
<dbReference type="SUPFAM" id="SSF55315">
    <property type="entry name" value="L30e-like"/>
    <property type="match status" value="1"/>
</dbReference>
<dbReference type="PANTHER" id="PTHR34215">
    <property type="entry name" value="BLL0784 PROTEIN"/>
    <property type="match status" value="1"/>
</dbReference>
<proteinExistence type="predicted"/>
<gene>
    <name evidence="3" type="ORF">F7D14_03360</name>
</gene>
<reference evidence="3 4" key="1">
    <citation type="submission" date="2019-09" db="EMBL/GenBank/DDBJ databases">
        <title>Isolation and complete genome sequencing of Methylocystis species.</title>
        <authorList>
            <person name="Rumah B.L."/>
            <person name="Stead C.E."/>
            <person name="Stevens B.C."/>
            <person name="Minton N.P."/>
            <person name="Grosse-Honebrink A."/>
            <person name="Zhang Y."/>
        </authorList>
    </citation>
    <scope>NUCLEOTIDE SEQUENCE [LARGE SCALE GENOMIC DNA]</scope>
    <source>
        <strain evidence="3 4">BRCS2</strain>
    </source>
</reference>
<organism evidence="3 4">
    <name type="scientific">Methylocystis parvus</name>
    <dbReference type="NCBI Taxonomy" id="134"/>
    <lineage>
        <taxon>Bacteria</taxon>
        <taxon>Pseudomonadati</taxon>
        <taxon>Pseudomonadota</taxon>
        <taxon>Alphaproteobacteria</taxon>
        <taxon>Hyphomicrobiales</taxon>
        <taxon>Methylocystaceae</taxon>
        <taxon>Methylocystis</taxon>
    </lineage>
</organism>
<feature type="region of interest" description="Disordered" evidence="1">
    <location>
        <begin position="223"/>
        <end position="250"/>
    </location>
</feature>
<evidence type="ECO:0000259" key="2">
    <source>
        <dbReference type="Pfam" id="PF04296"/>
    </source>
</evidence>
<feature type="region of interest" description="Disordered" evidence="1">
    <location>
        <begin position="139"/>
        <end position="158"/>
    </location>
</feature>
<dbReference type="PANTHER" id="PTHR34215:SF1">
    <property type="entry name" value="YLXR DOMAIN-CONTAINING PROTEIN"/>
    <property type="match status" value="1"/>
</dbReference>
<keyword evidence="4" id="KW-1185">Reference proteome</keyword>
<evidence type="ECO:0000313" key="4">
    <source>
        <dbReference type="Proteomes" id="UP000422569"/>
    </source>
</evidence>
<protein>
    <submittedName>
        <fullName evidence="3">RNA-binding protein</fullName>
    </submittedName>
</protein>
<feature type="compositionally biased region" description="Basic and acidic residues" evidence="1">
    <location>
        <begin position="147"/>
        <end position="157"/>
    </location>
</feature>
<evidence type="ECO:0000256" key="1">
    <source>
        <dbReference type="SAM" id="MobiDB-lite"/>
    </source>
</evidence>
<accession>A0A6B8M2S4</accession>
<feature type="domain" description="YlxR" evidence="2">
    <location>
        <begin position="14"/>
        <end position="87"/>
    </location>
</feature>